<organism evidence="2 3">
    <name type="scientific">Psittacicella gerlachiana</name>
    <dbReference type="NCBI Taxonomy" id="2028574"/>
    <lineage>
        <taxon>Bacteria</taxon>
        <taxon>Pseudomonadati</taxon>
        <taxon>Pseudomonadota</taxon>
        <taxon>Gammaproteobacteria</taxon>
        <taxon>Pasteurellales</taxon>
        <taxon>Psittacicellaceae</taxon>
        <taxon>Psittacicella</taxon>
    </lineage>
</organism>
<reference evidence="2 3" key="1">
    <citation type="submission" date="2017-08" db="EMBL/GenBank/DDBJ databases">
        <title>Reclassification of Bisgaard taxon 37 and 44.</title>
        <authorList>
            <person name="Christensen H."/>
        </authorList>
    </citation>
    <scope>NUCLEOTIDE SEQUENCE [LARGE SCALE GENOMIC DNA]</scope>
    <source>
        <strain evidence="2 3">EEAB3T1</strain>
    </source>
</reference>
<dbReference type="InterPro" id="IPR046515">
    <property type="entry name" value="DUF6693"/>
</dbReference>
<sequence>MTENNLAPINTTGTTNQGQEQFNFKFNALDFSKYKLKSEVGVGGIILSILIWFILIIVTFGLASIVFQYYLYKNVVNKTYIVEKETNLPVARLQCNLDIMSMLGYILLYLVLALCTFGLAFLVFMYKSLTHVLSATTIVPLEPKNNLG</sequence>
<dbReference type="RefSeq" id="WP_119534998.1">
    <property type="nucleotide sequence ID" value="NZ_NRJF01000170.1"/>
</dbReference>
<evidence type="ECO:0000313" key="3">
    <source>
        <dbReference type="Proteomes" id="UP000265964"/>
    </source>
</evidence>
<protein>
    <submittedName>
        <fullName evidence="2">Uncharacterized protein</fullName>
    </submittedName>
</protein>
<feature type="transmembrane region" description="Helical" evidence="1">
    <location>
        <begin position="106"/>
        <end position="126"/>
    </location>
</feature>
<dbReference type="AlphaFoldDB" id="A0A3A1YAM5"/>
<proteinExistence type="predicted"/>
<gene>
    <name evidence="2" type="ORF">CKF59_05715</name>
</gene>
<evidence type="ECO:0000313" key="2">
    <source>
        <dbReference type="EMBL" id="RIY34279.1"/>
    </source>
</evidence>
<keyword evidence="1" id="KW-0472">Membrane</keyword>
<dbReference type="EMBL" id="NRJF01000170">
    <property type="protein sequence ID" value="RIY34279.1"/>
    <property type="molecule type" value="Genomic_DNA"/>
</dbReference>
<dbReference type="OrthoDB" id="6444713at2"/>
<dbReference type="Pfam" id="PF20403">
    <property type="entry name" value="DUF6693"/>
    <property type="match status" value="1"/>
</dbReference>
<comment type="caution">
    <text evidence="2">The sequence shown here is derived from an EMBL/GenBank/DDBJ whole genome shotgun (WGS) entry which is preliminary data.</text>
</comment>
<dbReference type="Proteomes" id="UP000265964">
    <property type="component" value="Unassembled WGS sequence"/>
</dbReference>
<keyword evidence="1" id="KW-0812">Transmembrane</keyword>
<evidence type="ECO:0000256" key="1">
    <source>
        <dbReference type="SAM" id="Phobius"/>
    </source>
</evidence>
<keyword evidence="1" id="KW-1133">Transmembrane helix</keyword>
<feature type="transmembrane region" description="Helical" evidence="1">
    <location>
        <begin position="42"/>
        <end position="70"/>
    </location>
</feature>
<keyword evidence="3" id="KW-1185">Reference proteome</keyword>
<accession>A0A3A1YAM5</accession>
<name>A0A3A1YAM5_9GAMM</name>